<evidence type="ECO:0000256" key="2">
    <source>
        <dbReference type="ARBA" id="ARBA00022526"/>
    </source>
</evidence>
<evidence type="ECO:0000313" key="3">
    <source>
        <dbReference type="EMBL" id="MBK9797736.1"/>
    </source>
</evidence>
<dbReference type="GO" id="GO:0017057">
    <property type="term" value="F:6-phosphogluconolactonase activity"/>
    <property type="evidence" value="ECO:0007669"/>
    <property type="project" value="TreeGrafter"/>
</dbReference>
<dbReference type="Proteomes" id="UP000886657">
    <property type="component" value="Unassembled WGS sequence"/>
</dbReference>
<dbReference type="PANTHER" id="PTHR30344">
    <property type="entry name" value="6-PHOSPHOGLUCONOLACTONASE-RELATED"/>
    <property type="match status" value="1"/>
</dbReference>
<evidence type="ECO:0000313" key="4">
    <source>
        <dbReference type="Proteomes" id="UP000886657"/>
    </source>
</evidence>
<dbReference type="EMBL" id="JADKIO010000011">
    <property type="protein sequence ID" value="MBK9797736.1"/>
    <property type="molecule type" value="Genomic_DNA"/>
</dbReference>
<dbReference type="AlphaFoldDB" id="A0A9D7SJ52"/>
<gene>
    <name evidence="3" type="ORF">IPP58_14850</name>
</gene>
<comment type="similarity">
    <text evidence="1">Belongs to the cycloisomerase 2 family.</text>
</comment>
<keyword evidence="2" id="KW-0119">Carbohydrate metabolism</keyword>
<comment type="caution">
    <text evidence="3">The sequence shown here is derived from an EMBL/GenBank/DDBJ whole genome shotgun (WGS) entry which is preliminary data.</text>
</comment>
<reference evidence="3" key="1">
    <citation type="submission" date="2020-10" db="EMBL/GenBank/DDBJ databases">
        <title>Connecting structure to function with the recovery of over 1000 high-quality activated sludge metagenome-assembled genomes encoding full-length rRNA genes using long-read sequencing.</title>
        <authorList>
            <person name="Singleton C.M."/>
            <person name="Petriglieri F."/>
            <person name="Kristensen J.M."/>
            <person name="Kirkegaard R.H."/>
            <person name="Michaelsen T.Y."/>
            <person name="Andersen M.H."/>
            <person name="Karst S.M."/>
            <person name="Dueholm M.S."/>
            <person name="Nielsen P.H."/>
            <person name="Albertsen M."/>
        </authorList>
    </citation>
    <scope>NUCLEOTIDE SEQUENCE</scope>
    <source>
        <strain evidence="3">Skiv_18-Q3-R9-52_MAXAC.067</strain>
    </source>
</reference>
<proteinExistence type="inferred from homology"/>
<keyword evidence="2" id="KW-0313">Glucose metabolism</keyword>
<sequence>MTPTKTGFTFSPASFSFTNVLANQVQNFTPTAITYTISGALGATGAGATLAYTDGTAKTATADGSGNYTFTVSYDWTGTVTPTKTGFTFSPASFSFTNVLANQVQNFTPTAITYTISGALGAPGAGATLAYTDGTPKTATADGSGNYSFTVSYNWSGTVTPSAVTGFTLSPANRSFSNVLTDQTAQNFTYTAITFTISGYAGVSGGSIAYTDGTAKTAAIDGFGNYTFTVSYNWTGTVTPTLAGYTFFPASKSYANVLSDQLTQNFVAELNPISKISPVSWTLPAAPYATVGKTYAASVPTQAGYTIAWTIDSGTGTINGAANTEALSFTPTAVGTLVLKCVVTKALLPTSTGFYSVAVESVLTASPATITAGQGAILVPTFTGTGLINPGAIPVTSGTGLTVTPGTTTAYTLNVDGSDVATTTVTVKTFAPKFVYVANYNGGLSGFNLNTGDGALTEVTGSPYTGYTVERVTTDPSGKFLFAAGRNNGVYVYTIDATPGPTLGALTHVTGSPFVTEPALLTTSVAVDPSGRFVYVNSDIGKIYAFTLDAGTGALTSVPGSPFTASNNYNGELLVHPSGKFLFAACSNTDVVEAFVIDPASGALSPVAGSPFNTGVSVIGLSVDTTTKLIAGPSGLSLDPTGTYLIVRGDSLPNELAAVNKVAAFSVNPATGTLTPVTNSPFSLGILSSHVRHGLTYHPTKNVVFSTFFNFGTGDQSKDAVAFVLNGGAGTLTPTAESPYNFLTLYGSDCLAIDRSGQFAFAAIRDAGLIRRMRVDGTGVLKALDGTTAIAPIAPGAPETTAVGANPSSIVVAGSLL</sequence>
<organism evidence="3 4">
    <name type="scientific">Candidatus Geothrix skivensis</name>
    <dbReference type="NCBI Taxonomy" id="2954439"/>
    <lineage>
        <taxon>Bacteria</taxon>
        <taxon>Pseudomonadati</taxon>
        <taxon>Acidobacteriota</taxon>
        <taxon>Holophagae</taxon>
        <taxon>Holophagales</taxon>
        <taxon>Holophagaceae</taxon>
        <taxon>Geothrix</taxon>
    </lineage>
</organism>
<evidence type="ECO:0000256" key="1">
    <source>
        <dbReference type="ARBA" id="ARBA00005564"/>
    </source>
</evidence>
<dbReference type="InterPro" id="IPR015943">
    <property type="entry name" value="WD40/YVTN_repeat-like_dom_sf"/>
</dbReference>
<dbReference type="PANTHER" id="PTHR30344:SF1">
    <property type="entry name" value="6-PHOSPHOGLUCONOLACTONASE"/>
    <property type="match status" value="1"/>
</dbReference>
<dbReference type="InterPro" id="IPR019405">
    <property type="entry name" value="Lactonase_7-beta_prop"/>
</dbReference>
<accession>A0A9D7SJ52</accession>
<dbReference type="Gene3D" id="2.130.10.10">
    <property type="entry name" value="YVTN repeat-like/Quinoprotein amine dehydrogenase"/>
    <property type="match status" value="3"/>
</dbReference>
<dbReference type="GO" id="GO:0006006">
    <property type="term" value="P:glucose metabolic process"/>
    <property type="evidence" value="ECO:0007669"/>
    <property type="project" value="UniProtKB-KW"/>
</dbReference>
<dbReference type="SUPFAM" id="SSF50960">
    <property type="entry name" value="TolB, C-terminal domain"/>
    <property type="match status" value="1"/>
</dbReference>
<name>A0A9D7SJ52_9BACT</name>
<protein>
    <submittedName>
        <fullName evidence="3">Beta-propeller fold lactonase family protein</fullName>
    </submittedName>
</protein>
<dbReference type="InterPro" id="IPR050282">
    <property type="entry name" value="Cycloisomerase_2"/>
</dbReference>
<dbReference type="Pfam" id="PF10282">
    <property type="entry name" value="Lactonase"/>
    <property type="match status" value="1"/>
</dbReference>